<feature type="transmembrane region" description="Helical" evidence="1">
    <location>
        <begin position="110"/>
        <end position="133"/>
    </location>
</feature>
<accession>A0A4S8LNQ6</accession>
<dbReference type="EMBL" id="ML179319">
    <property type="protein sequence ID" value="THU90996.1"/>
    <property type="molecule type" value="Genomic_DNA"/>
</dbReference>
<evidence type="ECO:0000313" key="2">
    <source>
        <dbReference type="EMBL" id="THU90996.1"/>
    </source>
</evidence>
<dbReference type="OrthoDB" id="3250682at2759"/>
<reference evidence="2 3" key="1">
    <citation type="journal article" date="2019" name="Nat. Ecol. Evol.">
        <title>Megaphylogeny resolves global patterns of mushroom evolution.</title>
        <authorList>
            <person name="Varga T."/>
            <person name="Krizsan K."/>
            <person name="Foldi C."/>
            <person name="Dima B."/>
            <person name="Sanchez-Garcia M."/>
            <person name="Sanchez-Ramirez S."/>
            <person name="Szollosi G.J."/>
            <person name="Szarkandi J.G."/>
            <person name="Papp V."/>
            <person name="Albert L."/>
            <person name="Andreopoulos W."/>
            <person name="Angelini C."/>
            <person name="Antonin V."/>
            <person name="Barry K.W."/>
            <person name="Bougher N.L."/>
            <person name="Buchanan P."/>
            <person name="Buyck B."/>
            <person name="Bense V."/>
            <person name="Catcheside P."/>
            <person name="Chovatia M."/>
            <person name="Cooper J."/>
            <person name="Damon W."/>
            <person name="Desjardin D."/>
            <person name="Finy P."/>
            <person name="Geml J."/>
            <person name="Haridas S."/>
            <person name="Hughes K."/>
            <person name="Justo A."/>
            <person name="Karasinski D."/>
            <person name="Kautmanova I."/>
            <person name="Kiss B."/>
            <person name="Kocsube S."/>
            <person name="Kotiranta H."/>
            <person name="LaButti K.M."/>
            <person name="Lechner B.E."/>
            <person name="Liimatainen K."/>
            <person name="Lipzen A."/>
            <person name="Lukacs Z."/>
            <person name="Mihaltcheva S."/>
            <person name="Morgado L.N."/>
            <person name="Niskanen T."/>
            <person name="Noordeloos M.E."/>
            <person name="Ohm R.A."/>
            <person name="Ortiz-Santana B."/>
            <person name="Ovrebo C."/>
            <person name="Racz N."/>
            <person name="Riley R."/>
            <person name="Savchenko A."/>
            <person name="Shiryaev A."/>
            <person name="Soop K."/>
            <person name="Spirin V."/>
            <person name="Szebenyi C."/>
            <person name="Tomsovsky M."/>
            <person name="Tulloss R.E."/>
            <person name="Uehling J."/>
            <person name="Grigoriev I.V."/>
            <person name="Vagvolgyi C."/>
            <person name="Papp T."/>
            <person name="Martin F.M."/>
            <person name="Miettinen O."/>
            <person name="Hibbett D.S."/>
            <person name="Nagy L.G."/>
        </authorList>
    </citation>
    <scope>NUCLEOTIDE SEQUENCE [LARGE SCALE GENOMIC DNA]</scope>
    <source>
        <strain evidence="2 3">CBS 962.96</strain>
    </source>
</reference>
<feature type="transmembrane region" description="Helical" evidence="1">
    <location>
        <begin position="233"/>
        <end position="250"/>
    </location>
</feature>
<dbReference type="Proteomes" id="UP000297245">
    <property type="component" value="Unassembled WGS sequence"/>
</dbReference>
<feature type="transmembrane region" description="Helical" evidence="1">
    <location>
        <begin position="207"/>
        <end position="227"/>
    </location>
</feature>
<sequence>MLDTYLSVQISASMLASSGYGIFAVLWGISITLMINHLKKSTSHYPQQVSYSSILWMALKRPMVLGTTILFICNTGHWIAIFVRVLQAFGYIPNVNWPAMFYADLEETSMIVYTAFSALTIIIGDCIVLYRLWCIWNHNILVVIFPCLAATGFIACCCATAYQFSQSHTGVDVLGISSGRWIMSDLALSFSVNVYCFVHKDVSHIKVYYNFSLACCFVHSIAFVVVAQVGPSIVGIACCMVTIRIGLGYAQGSTTRVSTLPLHISVPVGSFHAAPVSSLEITMDRVQNNESNNSVTWQA</sequence>
<proteinExistence type="predicted"/>
<keyword evidence="1" id="KW-0472">Membrane</keyword>
<feature type="transmembrane region" description="Helical" evidence="1">
    <location>
        <begin position="20"/>
        <end position="38"/>
    </location>
</feature>
<protein>
    <submittedName>
        <fullName evidence="2">Uncharacterized protein</fullName>
    </submittedName>
</protein>
<feature type="transmembrane region" description="Helical" evidence="1">
    <location>
        <begin position="140"/>
        <end position="162"/>
    </location>
</feature>
<evidence type="ECO:0000313" key="3">
    <source>
        <dbReference type="Proteomes" id="UP000297245"/>
    </source>
</evidence>
<feature type="transmembrane region" description="Helical" evidence="1">
    <location>
        <begin position="63"/>
        <end position="90"/>
    </location>
</feature>
<dbReference type="AlphaFoldDB" id="A0A4S8LNQ6"/>
<gene>
    <name evidence="2" type="ORF">K435DRAFT_801615</name>
</gene>
<name>A0A4S8LNQ6_DENBC</name>
<feature type="transmembrane region" description="Helical" evidence="1">
    <location>
        <begin position="182"/>
        <end position="198"/>
    </location>
</feature>
<evidence type="ECO:0000256" key="1">
    <source>
        <dbReference type="SAM" id="Phobius"/>
    </source>
</evidence>
<keyword evidence="3" id="KW-1185">Reference proteome</keyword>
<keyword evidence="1" id="KW-0812">Transmembrane</keyword>
<organism evidence="2 3">
    <name type="scientific">Dendrothele bispora (strain CBS 962.96)</name>
    <dbReference type="NCBI Taxonomy" id="1314807"/>
    <lineage>
        <taxon>Eukaryota</taxon>
        <taxon>Fungi</taxon>
        <taxon>Dikarya</taxon>
        <taxon>Basidiomycota</taxon>
        <taxon>Agaricomycotina</taxon>
        <taxon>Agaricomycetes</taxon>
        <taxon>Agaricomycetidae</taxon>
        <taxon>Agaricales</taxon>
        <taxon>Agaricales incertae sedis</taxon>
        <taxon>Dendrothele</taxon>
    </lineage>
</organism>
<keyword evidence="1" id="KW-1133">Transmembrane helix</keyword>